<dbReference type="OrthoDB" id="427758at2"/>
<dbReference type="NCBIfam" id="TIGR02115">
    <property type="entry name" value="potass_kdpF"/>
    <property type="match status" value="1"/>
</dbReference>
<name>A0A0F5YED3_9CYAN</name>
<evidence type="ECO:0000313" key="3">
    <source>
        <dbReference type="Proteomes" id="UP000033607"/>
    </source>
</evidence>
<evidence type="ECO:0000313" key="2">
    <source>
        <dbReference type="EMBL" id="KKD37017.1"/>
    </source>
</evidence>
<protein>
    <submittedName>
        <fullName evidence="2">Potassium-transporting ATPase</fullName>
    </submittedName>
</protein>
<dbReference type="GO" id="GO:0005886">
    <property type="term" value="C:plasma membrane"/>
    <property type="evidence" value="ECO:0007669"/>
    <property type="project" value="InterPro"/>
</dbReference>
<keyword evidence="1" id="KW-0472">Membrane</keyword>
<dbReference type="AlphaFoldDB" id="A0A0F5YED3"/>
<dbReference type="Proteomes" id="UP000033607">
    <property type="component" value="Unassembled WGS sequence"/>
</dbReference>
<dbReference type="Pfam" id="PF09604">
    <property type="entry name" value="Potass_KdpF"/>
    <property type="match status" value="1"/>
</dbReference>
<dbReference type="EMBL" id="LATL02000186">
    <property type="protein sequence ID" value="KKD37017.1"/>
    <property type="molecule type" value="Genomic_DNA"/>
</dbReference>
<keyword evidence="1" id="KW-0812">Transmembrane</keyword>
<proteinExistence type="predicted"/>
<sequence>MKLNSFLETCDLIGSRFVNRKLSLSLFLALCFNVVLAPLVYAATNNNIAKSSAYALGLLGLVVIGLAVYLFVVILQPERF</sequence>
<feature type="transmembrane region" description="Helical" evidence="1">
    <location>
        <begin position="22"/>
        <end position="41"/>
    </location>
</feature>
<accession>A0A0F5YED3</accession>
<organism evidence="2 3">
    <name type="scientific">Limnoraphis robusta CS-951</name>
    <dbReference type="NCBI Taxonomy" id="1637645"/>
    <lineage>
        <taxon>Bacteria</taxon>
        <taxon>Bacillati</taxon>
        <taxon>Cyanobacteriota</taxon>
        <taxon>Cyanophyceae</taxon>
        <taxon>Oscillatoriophycideae</taxon>
        <taxon>Oscillatoriales</taxon>
        <taxon>Sirenicapillariaceae</taxon>
        <taxon>Limnoraphis</taxon>
    </lineage>
</organism>
<dbReference type="RefSeq" id="WP_046279697.1">
    <property type="nucleotide sequence ID" value="NZ_LATL02000186.1"/>
</dbReference>
<dbReference type="GO" id="GO:0008556">
    <property type="term" value="F:P-type potassium transmembrane transporter activity"/>
    <property type="evidence" value="ECO:0007669"/>
    <property type="project" value="InterPro"/>
</dbReference>
<comment type="caution">
    <text evidence="2">The sequence shown here is derived from an EMBL/GenBank/DDBJ whole genome shotgun (WGS) entry which is preliminary data.</text>
</comment>
<reference evidence="2 3" key="1">
    <citation type="submission" date="2015-06" db="EMBL/GenBank/DDBJ databases">
        <title>Draft genome assembly of filamentous brackish cyanobacterium Limnoraphis robusta strain CS-951.</title>
        <authorList>
            <person name="Willis A."/>
            <person name="Parks M."/>
            <person name="Burford M.A."/>
        </authorList>
    </citation>
    <scope>NUCLEOTIDE SEQUENCE [LARGE SCALE GENOMIC DNA]</scope>
    <source>
        <strain evidence="2 3">CS-951</strain>
    </source>
</reference>
<keyword evidence="1" id="KW-1133">Transmembrane helix</keyword>
<dbReference type="InterPro" id="IPR011726">
    <property type="entry name" value="KdpF"/>
</dbReference>
<evidence type="ECO:0000256" key="1">
    <source>
        <dbReference type="SAM" id="Phobius"/>
    </source>
</evidence>
<gene>
    <name evidence="2" type="ORF">WN50_16675</name>
</gene>
<feature type="transmembrane region" description="Helical" evidence="1">
    <location>
        <begin position="53"/>
        <end position="75"/>
    </location>
</feature>